<proteinExistence type="predicted"/>
<sequence length="496" mass="56455">MSQMDQSSHSVGTGNPCSSTISSLPVELLQLIFAFAVPPSAYLDWSLCAQQHSPWLLTLRLKKRLIRVCKLWRLLATSMLYEEVALRRAGQILALARTIRDDAEIASLIRTITLECYIPLSLLKLATDDLMFILEQSRKLNAVTVTSSYLSSSPEITSLALEKIITNAASRLRSFCCVIHNHSAQFTGPYQLSLNSLQNIVSLTVFTDIFRLSPGLEFHNLEDLNIVVGAQNNLHPLLSWAMPRLTALGLFEAHDSPPPCFDKVLQMHGTKLRTMTFRYIFISRSYNGTRKQYLALTQLCPSLEHLIIDMKGSCEVLIDQPIDLKASLRIDMWTQITEDKMQMFRDTRTAPWTNTRLLDDALYDYQQIPHLLSPESCLDDEDHFHRLFDYVIVQTSREIYRLEQGWDTTNDLSPWELDRIAGYVSDYCPDNDDEDAFSFDSEDFAESTDDDSVDSISSDEGDFILEDRDAVLKTFRDQVDDTDGETDSETMSVRQP</sequence>
<name>M2RRE1_CERS8</name>
<dbReference type="AlphaFoldDB" id="M2RRE1"/>
<reference evidence="2 3" key="1">
    <citation type="journal article" date="2012" name="Proc. Natl. Acad. Sci. U.S.A.">
        <title>Comparative genomics of Ceriporiopsis subvermispora and Phanerochaete chrysosporium provide insight into selective ligninolysis.</title>
        <authorList>
            <person name="Fernandez-Fueyo E."/>
            <person name="Ruiz-Duenas F.J."/>
            <person name="Ferreira P."/>
            <person name="Floudas D."/>
            <person name="Hibbett D.S."/>
            <person name="Canessa P."/>
            <person name="Larrondo L.F."/>
            <person name="James T.Y."/>
            <person name="Seelenfreund D."/>
            <person name="Lobos S."/>
            <person name="Polanco R."/>
            <person name="Tello M."/>
            <person name="Honda Y."/>
            <person name="Watanabe T."/>
            <person name="Watanabe T."/>
            <person name="Ryu J.S."/>
            <person name="Kubicek C.P."/>
            <person name="Schmoll M."/>
            <person name="Gaskell J."/>
            <person name="Hammel K.E."/>
            <person name="St John F.J."/>
            <person name="Vanden Wymelenberg A."/>
            <person name="Sabat G."/>
            <person name="Splinter BonDurant S."/>
            <person name="Syed K."/>
            <person name="Yadav J.S."/>
            <person name="Doddapaneni H."/>
            <person name="Subramanian V."/>
            <person name="Lavin J.L."/>
            <person name="Oguiza J.A."/>
            <person name="Perez G."/>
            <person name="Pisabarro A.G."/>
            <person name="Ramirez L."/>
            <person name="Santoyo F."/>
            <person name="Master E."/>
            <person name="Coutinho P.M."/>
            <person name="Henrissat B."/>
            <person name="Lombard V."/>
            <person name="Magnuson J.K."/>
            <person name="Kuees U."/>
            <person name="Hori C."/>
            <person name="Igarashi K."/>
            <person name="Samejima M."/>
            <person name="Held B.W."/>
            <person name="Barry K.W."/>
            <person name="LaButti K.M."/>
            <person name="Lapidus A."/>
            <person name="Lindquist E.A."/>
            <person name="Lucas S.M."/>
            <person name="Riley R."/>
            <person name="Salamov A.A."/>
            <person name="Hoffmeister D."/>
            <person name="Schwenk D."/>
            <person name="Hadar Y."/>
            <person name="Yarden O."/>
            <person name="de Vries R.P."/>
            <person name="Wiebenga A."/>
            <person name="Stenlid J."/>
            <person name="Eastwood D."/>
            <person name="Grigoriev I.V."/>
            <person name="Berka R.M."/>
            <person name="Blanchette R.A."/>
            <person name="Kersten P."/>
            <person name="Martinez A.T."/>
            <person name="Vicuna R."/>
            <person name="Cullen D."/>
        </authorList>
    </citation>
    <scope>NUCLEOTIDE SEQUENCE [LARGE SCALE GENOMIC DNA]</scope>
    <source>
        <strain evidence="2 3">B</strain>
    </source>
</reference>
<dbReference type="HOGENOM" id="CLU_549806_0_0_1"/>
<evidence type="ECO:0008006" key="4">
    <source>
        <dbReference type="Google" id="ProtNLM"/>
    </source>
</evidence>
<dbReference type="OrthoDB" id="3060996at2759"/>
<dbReference type="Proteomes" id="UP000016930">
    <property type="component" value="Unassembled WGS sequence"/>
</dbReference>
<accession>M2RRE1</accession>
<evidence type="ECO:0000256" key="1">
    <source>
        <dbReference type="SAM" id="MobiDB-lite"/>
    </source>
</evidence>
<keyword evidence="3" id="KW-1185">Reference proteome</keyword>
<evidence type="ECO:0000313" key="3">
    <source>
        <dbReference type="Proteomes" id="UP000016930"/>
    </source>
</evidence>
<feature type="region of interest" description="Disordered" evidence="1">
    <location>
        <begin position="475"/>
        <end position="496"/>
    </location>
</feature>
<organism evidence="2 3">
    <name type="scientific">Ceriporiopsis subvermispora (strain B)</name>
    <name type="common">White-rot fungus</name>
    <name type="synonym">Gelatoporia subvermispora</name>
    <dbReference type="NCBI Taxonomy" id="914234"/>
    <lineage>
        <taxon>Eukaryota</taxon>
        <taxon>Fungi</taxon>
        <taxon>Dikarya</taxon>
        <taxon>Basidiomycota</taxon>
        <taxon>Agaricomycotina</taxon>
        <taxon>Agaricomycetes</taxon>
        <taxon>Polyporales</taxon>
        <taxon>Gelatoporiaceae</taxon>
        <taxon>Gelatoporia</taxon>
    </lineage>
</organism>
<dbReference type="EMBL" id="KB445791">
    <property type="protein sequence ID" value="EMD41436.1"/>
    <property type="molecule type" value="Genomic_DNA"/>
</dbReference>
<evidence type="ECO:0000313" key="2">
    <source>
        <dbReference type="EMBL" id="EMD41436.1"/>
    </source>
</evidence>
<gene>
    <name evidence="2" type="ORF">CERSUDRAFT_90001</name>
</gene>
<protein>
    <recommendedName>
        <fullName evidence="4">F-box domain-containing protein</fullName>
    </recommendedName>
</protein>